<dbReference type="NCBIfam" id="NF041518">
    <property type="entry name" value="choice_anch_Q"/>
    <property type="match status" value="1"/>
</dbReference>
<sequence>MMKIYKYIILVAVVLMGITACSDENFSSSPSLKLTFSTDTISFDTIFSKVPSSTRTMWVYNKSGNGLRCNNIRLLNGNQTGYRVNVDGIYLSSSTGYMTQNVEIRNNDSIRVFVELTSPQNGLLEPRRLQDKLLFTLESGNVQEVLLDAYSWDAEEVNNLVVSENTVLESKSPILVNGMIKVEKGAVLTIEAGQTVYFNSNAGIEVAGTLILKGTPEKNVTLRGARLDNMFDYLPYDLVSGQWKGIHFLETSYENKIEYADIHSTMDAIVCDSSDISKTKLDIENSIIHNCQGYGVKSIYSSININNSQITNTQKDCVAIFGGNANVANSTLAQFYPFDSKRRGAALRFANILEKKSLPLHSMQCVNSIVTGYAEDVLKGEYDKTENTFNYMFTNCILRTPEIKDEETAKYFVDIIWENVEDTVSGGEKNFKLVDINTQHYDFHLSERSKAIDASNVSFATKKDRDGNPRDEKPDIGCYEFRKE</sequence>
<dbReference type="RefSeq" id="WP_126678039.1">
    <property type="nucleotide sequence ID" value="NZ_RYYU01000001.1"/>
</dbReference>
<evidence type="ECO:0000313" key="4">
    <source>
        <dbReference type="Proteomes" id="UP000278983"/>
    </source>
</evidence>
<dbReference type="Pfam" id="PF13229">
    <property type="entry name" value="Beta_helix"/>
    <property type="match status" value="1"/>
</dbReference>
<accession>A0A3S0WJV4</accession>
<dbReference type="AlphaFoldDB" id="A0A3S0WJV4"/>
<feature type="domain" description="Right handed beta helix" evidence="2">
    <location>
        <begin position="158"/>
        <end position="331"/>
    </location>
</feature>
<feature type="compositionally biased region" description="Basic and acidic residues" evidence="1">
    <location>
        <begin position="461"/>
        <end position="484"/>
    </location>
</feature>
<comment type="caution">
    <text evidence="3">The sequence shown here is derived from an EMBL/GenBank/DDBJ whole genome shotgun (WGS) entry which is preliminary data.</text>
</comment>
<organism evidence="3 4">
    <name type="scientific">Prevotella koreensis</name>
    <dbReference type="NCBI Taxonomy" id="2490854"/>
    <lineage>
        <taxon>Bacteria</taxon>
        <taxon>Pseudomonadati</taxon>
        <taxon>Bacteroidota</taxon>
        <taxon>Bacteroidia</taxon>
        <taxon>Bacteroidales</taxon>
        <taxon>Prevotellaceae</taxon>
        <taxon>Prevotella</taxon>
    </lineage>
</organism>
<keyword evidence="4" id="KW-1185">Reference proteome</keyword>
<dbReference type="SUPFAM" id="SSF51126">
    <property type="entry name" value="Pectin lyase-like"/>
    <property type="match status" value="1"/>
</dbReference>
<dbReference type="InterPro" id="IPR039448">
    <property type="entry name" value="Beta_helix"/>
</dbReference>
<evidence type="ECO:0000256" key="1">
    <source>
        <dbReference type="SAM" id="MobiDB-lite"/>
    </source>
</evidence>
<protein>
    <submittedName>
        <fullName evidence="3">Right-handed parallel beta-helix repeat-containing protein</fullName>
    </submittedName>
</protein>
<dbReference type="PROSITE" id="PS51257">
    <property type="entry name" value="PROKAR_LIPOPROTEIN"/>
    <property type="match status" value="1"/>
</dbReference>
<dbReference type="InterPro" id="IPR011050">
    <property type="entry name" value="Pectin_lyase_fold/virulence"/>
</dbReference>
<dbReference type="Proteomes" id="UP000278983">
    <property type="component" value="Unassembled WGS sequence"/>
</dbReference>
<evidence type="ECO:0000259" key="2">
    <source>
        <dbReference type="Pfam" id="PF13229"/>
    </source>
</evidence>
<feature type="region of interest" description="Disordered" evidence="1">
    <location>
        <begin position="460"/>
        <end position="484"/>
    </location>
</feature>
<dbReference type="InterPro" id="IPR012334">
    <property type="entry name" value="Pectin_lyas_fold"/>
</dbReference>
<dbReference type="Gene3D" id="2.160.20.10">
    <property type="entry name" value="Single-stranded right-handed beta-helix, Pectin lyase-like"/>
    <property type="match status" value="1"/>
</dbReference>
<gene>
    <name evidence="3" type="ORF">EHV08_03555</name>
</gene>
<dbReference type="OrthoDB" id="1111178at2"/>
<dbReference type="InterPro" id="IPR059226">
    <property type="entry name" value="Choice_anch_Q_dom"/>
</dbReference>
<dbReference type="EMBL" id="RYYU01000001">
    <property type="protein sequence ID" value="RUL58934.1"/>
    <property type="molecule type" value="Genomic_DNA"/>
</dbReference>
<evidence type="ECO:0000313" key="3">
    <source>
        <dbReference type="EMBL" id="RUL58934.1"/>
    </source>
</evidence>
<proteinExistence type="predicted"/>
<name>A0A3S0WJV4_9BACT</name>
<reference evidence="3 4" key="1">
    <citation type="submission" date="2018-12" db="EMBL/GenBank/DDBJ databases">
        <title>Genome sequencing of Prevotella sp. KCOM 3155 (= JS262).</title>
        <authorList>
            <person name="Kook J.-K."/>
            <person name="Park S.-N."/>
            <person name="Lim Y.K."/>
        </authorList>
    </citation>
    <scope>NUCLEOTIDE SEQUENCE [LARGE SCALE GENOMIC DNA]</scope>
    <source>
        <strain evidence="3 4">KCOM 3155</strain>
    </source>
</reference>